<comment type="caution">
    <text evidence="2">The sequence shown here is derived from an EMBL/GenBank/DDBJ whole genome shotgun (WGS) entry which is preliminary data.</text>
</comment>
<evidence type="ECO:0000256" key="1">
    <source>
        <dbReference type="SAM" id="MobiDB-lite"/>
    </source>
</evidence>
<dbReference type="AlphaFoldDB" id="A0A396HSP3"/>
<name>A0A396HSP3_MEDTR</name>
<gene>
    <name evidence="2" type="ORF">MtrunA17_Chr5g0418641</name>
</gene>
<protein>
    <submittedName>
        <fullName evidence="2">Uncharacterized protein</fullName>
    </submittedName>
</protein>
<evidence type="ECO:0000313" key="3">
    <source>
        <dbReference type="Proteomes" id="UP000265566"/>
    </source>
</evidence>
<dbReference type="EMBL" id="PSQE01000005">
    <property type="protein sequence ID" value="RHN55513.1"/>
    <property type="molecule type" value="Genomic_DNA"/>
</dbReference>
<evidence type="ECO:0000313" key="2">
    <source>
        <dbReference type="EMBL" id="RHN55513.1"/>
    </source>
</evidence>
<feature type="region of interest" description="Disordered" evidence="1">
    <location>
        <begin position="1"/>
        <end position="36"/>
    </location>
</feature>
<dbReference type="Gramene" id="rna30706">
    <property type="protein sequence ID" value="RHN55513.1"/>
    <property type="gene ID" value="gene30706"/>
</dbReference>
<dbReference type="Proteomes" id="UP000265566">
    <property type="component" value="Chromosome 5"/>
</dbReference>
<sequence length="75" mass="8389">MRVQLTGKEENKADFGATRDRKIPMQKTQSFKAEKKKGQSWLQKQLSSKTGRDCDYIDMVHGAAVAAAAFSINLQ</sequence>
<feature type="compositionally biased region" description="Basic and acidic residues" evidence="1">
    <location>
        <begin position="7"/>
        <end position="23"/>
    </location>
</feature>
<accession>A0A396HSP3</accession>
<organism evidence="2 3">
    <name type="scientific">Medicago truncatula</name>
    <name type="common">Barrel medic</name>
    <name type="synonym">Medicago tribuloides</name>
    <dbReference type="NCBI Taxonomy" id="3880"/>
    <lineage>
        <taxon>Eukaryota</taxon>
        <taxon>Viridiplantae</taxon>
        <taxon>Streptophyta</taxon>
        <taxon>Embryophyta</taxon>
        <taxon>Tracheophyta</taxon>
        <taxon>Spermatophyta</taxon>
        <taxon>Magnoliopsida</taxon>
        <taxon>eudicotyledons</taxon>
        <taxon>Gunneridae</taxon>
        <taxon>Pentapetalae</taxon>
        <taxon>rosids</taxon>
        <taxon>fabids</taxon>
        <taxon>Fabales</taxon>
        <taxon>Fabaceae</taxon>
        <taxon>Papilionoideae</taxon>
        <taxon>50 kb inversion clade</taxon>
        <taxon>NPAAA clade</taxon>
        <taxon>Hologalegina</taxon>
        <taxon>IRL clade</taxon>
        <taxon>Trifolieae</taxon>
        <taxon>Medicago</taxon>
    </lineage>
</organism>
<reference evidence="3" key="1">
    <citation type="journal article" date="2018" name="Nat. Plants">
        <title>Whole-genome landscape of Medicago truncatula symbiotic genes.</title>
        <authorList>
            <person name="Pecrix Y."/>
            <person name="Staton S.E."/>
            <person name="Sallet E."/>
            <person name="Lelandais-Briere C."/>
            <person name="Moreau S."/>
            <person name="Carrere S."/>
            <person name="Blein T."/>
            <person name="Jardinaud M.F."/>
            <person name="Latrasse D."/>
            <person name="Zouine M."/>
            <person name="Zahm M."/>
            <person name="Kreplak J."/>
            <person name="Mayjonade B."/>
            <person name="Satge C."/>
            <person name="Perez M."/>
            <person name="Cauet S."/>
            <person name="Marande W."/>
            <person name="Chantry-Darmon C."/>
            <person name="Lopez-Roques C."/>
            <person name="Bouchez O."/>
            <person name="Berard A."/>
            <person name="Debelle F."/>
            <person name="Munos S."/>
            <person name="Bendahmane A."/>
            <person name="Berges H."/>
            <person name="Niebel A."/>
            <person name="Buitink J."/>
            <person name="Frugier F."/>
            <person name="Benhamed M."/>
            <person name="Crespi M."/>
            <person name="Gouzy J."/>
            <person name="Gamas P."/>
        </authorList>
    </citation>
    <scope>NUCLEOTIDE SEQUENCE [LARGE SCALE GENOMIC DNA]</scope>
    <source>
        <strain evidence="3">cv. Jemalong A17</strain>
    </source>
</reference>
<proteinExistence type="predicted"/>